<dbReference type="EMBL" id="JEOB01000004">
    <property type="protein sequence ID" value="EXM38480.1"/>
    <property type="molecule type" value="Genomic_DNA"/>
</dbReference>
<sequence length="343" mass="37298">MSVNIKQPNGSLKKIAGNTILLDATCSEIRSGTFSIQCQGDSGANVTITFETPMSDTDYVVIFESDSPAAGEIGFRNKTTTGFNLYVLGGRGDTTTYTFTGNYYAFRLVELEGYNAIYNKMTNIDVSPTENSTNLVTSGGVYDAIKNASSVFIGTSSEWESETSKTDYQVAILTDKPNVNAVDSTDGSTTVVGEPNKRWVGTQAEWGNLTTAEKAEYEVVCFADSGDAPPATQFATISSESVVSTVGDYICSKNGKNVCVMLKGHTNGIVTNSTKLYSGFFNPLTPNNYAYLDIPFAIRNRTTNVTEMRMGYLDATGNFYTSAYTEDIASDWDIQLFFSYQTK</sequence>
<accession>A0A011WNA9</accession>
<dbReference type="PATRIC" id="fig|1341156.4.peg.2499"/>
<evidence type="ECO:0000313" key="1">
    <source>
        <dbReference type="EMBL" id="EXM38480.1"/>
    </source>
</evidence>
<keyword evidence="2" id="KW-1185">Reference proteome</keyword>
<reference evidence="1 2" key="1">
    <citation type="submission" date="2013-06" db="EMBL/GenBank/DDBJ databases">
        <title>Rumen cellulosomics: divergent fiber-degrading strategies revealed by comparative genome-wide analysis of six Ruminococcal strains.</title>
        <authorList>
            <person name="Dassa B."/>
            <person name="Borovok I."/>
            <person name="Lamed R."/>
            <person name="Flint H."/>
            <person name="Yeoman C.J."/>
            <person name="White B."/>
            <person name="Bayer E.A."/>
        </authorList>
    </citation>
    <scope>NUCLEOTIDE SEQUENCE [LARGE SCALE GENOMIC DNA]</scope>
    <source>
        <strain evidence="1 2">SY3</strain>
    </source>
</reference>
<dbReference type="AlphaFoldDB" id="A0A011WNA9"/>
<gene>
    <name evidence="1" type="ORF">RASY3_14160</name>
</gene>
<evidence type="ECO:0000313" key="2">
    <source>
        <dbReference type="Proteomes" id="UP000021369"/>
    </source>
</evidence>
<comment type="caution">
    <text evidence="1">The sequence shown here is derived from an EMBL/GenBank/DDBJ whole genome shotgun (WGS) entry which is preliminary data.</text>
</comment>
<name>A0A011WNA9_RUMAL</name>
<organism evidence="1 2">
    <name type="scientific">Ruminococcus albus SY3</name>
    <dbReference type="NCBI Taxonomy" id="1341156"/>
    <lineage>
        <taxon>Bacteria</taxon>
        <taxon>Bacillati</taxon>
        <taxon>Bacillota</taxon>
        <taxon>Clostridia</taxon>
        <taxon>Eubacteriales</taxon>
        <taxon>Oscillospiraceae</taxon>
        <taxon>Ruminococcus</taxon>
    </lineage>
</organism>
<dbReference type="Proteomes" id="UP000021369">
    <property type="component" value="Unassembled WGS sequence"/>
</dbReference>
<protein>
    <submittedName>
        <fullName evidence="1">Uncharacterized protein</fullName>
    </submittedName>
</protein>
<dbReference type="RefSeq" id="WP_037289234.1">
    <property type="nucleotide sequence ID" value="NZ_JEOB01000004.1"/>
</dbReference>
<proteinExistence type="predicted"/>